<reference evidence="1" key="1">
    <citation type="submission" date="2022-08" db="EMBL/GenBank/DDBJ databases">
        <authorList>
            <person name="Gutierrez-Valencia J."/>
        </authorList>
    </citation>
    <scope>NUCLEOTIDE SEQUENCE</scope>
</reference>
<dbReference type="Proteomes" id="UP001154282">
    <property type="component" value="Unassembled WGS sequence"/>
</dbReference>
<proteinExistence type="predicted"/>
<evidence type="ECO:0000313" key="2">
    <source>
        <dbReference type="Proteomes" id="UP001154282"/>
    </source>
</evidence>
<protein>
    <submittedName>
        <fullName evidence="1">Uncharacterized protein</fullName>
    </submittedName>
</protein>
<dbReference type="AlphaFoldDB" id="A0AAV0RP04"/>
<gene>
    <name evidence="1" type="ORF">LITE_LOCUS49164</name>
</gene>
<dbReference type="Pfam" id="PF04720">
    <property type="entry name" value="PDDEXK_6"/>
    <property type="match status" value="1"/>
</dbReference>
<dbReference type="PANTHER" id="PTHR31579">
    <property type="entry name" value="OS03G0796600 PROTEIN"/>
    <property type="match status" value="1"/>
</dbReference>
<dbReference type="PANTHER" id="PTHR31579:SF1">
    <property type="entry name" value="OS03G0796600 PROTEIN"/>
    <property type="match status" value="1"/>
</dbReference>
<keyword evidence="2" id="KW-1185">Reference proteome</keyword>
<name>A0AAV0RP04_9ROSI</name>
<dbReference type="InterPro" id="IPR006502">
    <property type="entry name" value="PDDEXK-like"/>
</dbReference>
<sequence>MLVSPIITATSSTKKPSANLSSATSKLFDSSFLIVGKIQPIDVDSQTQPLALAIAEPAKPVLKSRLKRLFDRQLPSVLRISSADKPNLGDAQYVIKDAGVGGGGVEFEPSSVCLAKMVQSYMEETSEKTLRGRTRCNCFNGNTNDSSDDEFEAFDGGFGESNINSGPNWDASDVLKSLIPSASKAERNLLADTAAIVKKKSSSYKLKGDLRKIVADELSALGYDCSICKSKWEKASSYPAGEYEYLDVIADGERLLIDVDFRSEFEIARSTSAYKAFLQSLPHIFVGKADRLGQIVSIVAEAARQSLKKKGMHFPPWRRAEYLRAKWLSPFTRAPNDSEGGVELLSGGEGSEEEGTECCGELELIFGEKATALSETSSGEEGMRKVEAAVTWQPPAVKPKSAKRKTKMVTGLASLLKEKP</sequence>
<comment type="caution">
    <text evidence="1">The sequence shown here is derived from an EMBL/GenBank/DDBJ whole genome shotgun (WGS) entry which is preliminary data.</text>
</comment>
<evidence type="ECO:0000313" key="1">
    <source>
        <dbReference type="EMBL" id="CAI0559349.1"/>
    </source>
</evidence>
<dbReference type="NCBIfam" id="TIGR01615">
    <property type="entry name" value="A_thal_3542"/>
    <property type="match status" value="1"/>
</dbReference>
<dbReference type="EMBL" id="CAMGYJ010000011">
    <property type="protein sequence ID" value="CAI0559349.1"/>
    <property type="molecule type" value="Genomic_DNA"/>
</dbReference>
<accession>A0AAV0RP04</accession>
<organism evidence="1 2">
    <name type="scientific">Linum tenue</name>
    <dbReference type="NCBI Taxonomy" id="586396"/>
    <lineage>
        <taxon>Eukaryota</taxon>
        <taxon>Viridiplantae</taxon>
        <taxon>Streptophyta</taxon>
        <taxon>Embryophyta</taxon>
        <taxon>Tracheophyta</taxon>
        <taxon>Spermatophyta</taxon>
        <taxon>Magnoliopsida</taxon>
        <taxon>eudicotyledons</taxon>
        <taxon>Gunneridae</taxon>
        <taxon>Pentapetalae</taxon>
        <taxon>rosids</taxon>
        <taxon>fabids</taxon>
        <taxon>Malpighiales</taxon>
        <taxon>Linaceae</taxon>
        <taxon>Linum</taxon>
    </lineage>
</organism>